<feature type="region of interest" description="Disordered" evidence="1">
    <location>
        <begin position="200"/>
        <end position="297"/>
    </location>
</feature>
<feature type="compositionally biased region" description="Gly residues" evidence="1">
    <location>
        <begin position="218"/>
        <end position="254"/>
    </location>
</feature>
<evidence type="ECO:0000313" key="2">
    <source>
        <dbReference type="EMBL" id="HJG90249.1"/>
    </source>
</evidence>
<dbReference type="Gene3D" id="1.10.287.1060">
    <property type="entry name" value="ESAT-6-like"/>
    <property type="match status" value="1"/>
</dbReference>
<comment type="caution">
    <text evidence="2">The sequence shown here is derived from an EMBL/GenBank/DDBJ whole genome shotgun (WGS) entry which is preliminary data.</text>
</comment>
<dbReference type="AlphaFoldDB" id="A0A921SW93"/>
<proteinExistence type="predicted"/>
<evidence type="ECO:0000313" key="3">
    <source>
        <dbReference type="Proteomes" id="UP000742460"/>
    </source>
</evidence>
<organism evidence="2 3">
    <name type="scientific">Brachybacterium massiliense</name>
    <dbReference type="NCBI Taxonomy" id="1755098"/>
    <lineage>
        <taxon>Bacteria</taxon>
        <taxon>Bacillati</taxon>
        <taxon>Actinomycetota</taxon>
        <taxon>Actinomycetes</taxon>
        <taxon>Micrococcales</taxon>
        <taxon>Dermabacteraceae</taxon>
        <taxon>Brachybacterium</taxon>
    </lineage>
</organism>
<dbReference type="EMBL" id="DYUE01000028">
    <property type="protein sequence ID" value="HJG90249.1"/>
    <property type="molecule type" value="Genomic_DNA"/>
</dbReference>
<name>A0A921SW93_9MICO</name>
<sequence length="344" mass="34243">MNAFMGADTEALRTMGTVCARRAELLADLVTHLAATVDGVEWIGEDADRFRADWTGIVRPALQEQEIVLRQRARHLLQHADEQDEASAVDAPIFRTQPGFHSGPGLLRGGVADLAQGPLQDMMARREEPFAELLRALLGTPEGRALLHGALLGRLLGGLLGDLLLRALVLDVALEQLLAGLGTAGALSDLIGESGLHEPLEAPSEASAGAPAEASGGQASGVGSAAGEGGTGGDAGGGSGGGSGGSSSGGGAAEAGGAEADAGAGEPSGEVRPLGLQGLEHGPGQSAGSGPGGRFVVDAVQEPRSLLERLLEMLGDAIGPVPAPGGASALSDDIGASALGEARR</sequence>
<feature type="region of interest" description="Disordered" evidence="1">
    <location>
        <begin position="323"/>
        <end position="344"/>
    </location>
</feature>
<gene>
    <name evidence="2" type="ORF">K8V81_00850</name>
</gene>
<feature type="compositionally biased region" description="Low complexity" evidence="1">
    <location>
        <begin position="201"/>
        <end position="217"/>
    </location>
</feature>
<accession>A0A921SW93</accession>
<reference evidence="2" key="1">
    <citation type="journal article" date="2021" name="PeerJ">
        <title>Extensive microbial diversity within the chicken gut microbiome revealed by metagenomics and culture.</title>
        <authorList>
            <person name="Gilroy R."/>
            <person name="Ravi A."/>
            <person name="Getino M."/>
            <person name="Pursley I."/>
            <person name="Horton D.L."/>
            <person name="Alikhan N.F."/>
            <person name="Baker D."/>
            <person name="Gharbi K."/>
            <person name="Hall N."/>
            <person name="Watson M."/>
            <person name="Adriaenssens E.M."/>
            <person name="Foster-Nyarko E."/>
            <person name="Jarju S."/>
            <person name="Secka A."/>
            <person name="Antonio M."/>
            <person name="Oren A."/>
            <person name="Chaudhuri R.R."/>
            <person name="La Ragione R."/>
            <person name="Hildebrand F."/>
            <person name="Pallen M.J."/>
        </authorList>
    </citation>
    <scope>NUCLEOTIDE SEQUENCE</scope>
    <source>
        <strain evidence="2">ChiGjej5B5-22894</strain>
    </source>
</reference>
<feature type="compositionally biased region" description="Low complexity" evidence="1">
    <location>
        <begin position="255"/>
        <end position="270"/>
    </location>
</feature>
<dbReference type="Proteomes" id="UP000742460">
    <property type="component" value="Unassembled WGS sequence"/>
</dbReference>
<protein>
    <submittedName>
        <fullName evidence="2">Uncharacterized protein</fullName>
    </submittedName>
</protein>
<reference evidence="2" key="2">
    <citation type="submission" date="2021-09" db="EMBL/GenBank/DDBJ databases">
        <authorList>
            <person name="Gilroy R."/>
        </authorList>
    </citation>
    <scope>NUCLEOTIDE SEQUENCE</scope>
    <source>
        <strain evidence="2">ChiGjej5B5-22894</strain>
    </source>
</reference>
<evidence type="ECO:0000256" key="1">
    <source>
        <dbReference type="SAM" id="MobiDB-lite"/>
    </source>
</evidence>